<dbReference type="PANTHER" id="PTHR42648">
    <property type="entry name" value="TRANSPOSASE, PUTATIVE-RELATED"/>
    <property type="match status" value="1"/>
</dbReference>
<dbReference type="EMBL" id="JAUUTY010000004">
    <property type="protein sequence ID" value="KAK1642471.1"/>
    <property type="molecule type" value="Genomic_DNA"/>
</dbReference>
<sequence>MAKGGERLMVMNRVDGPSDNLALKARAVQESKEVYEIEEEEEMTSTSDIVIDFAFFVKKVDKPKFVKDVKPRLKPNPINERYKKNKGRAFVGAEYISDEEGEDKEKEAGVTGLAFSEHGSLFTYDYSKDYSTESSTPNVIGSSFMARMTYDDDSDDSSSSTVVGSFLMEREAKVMESPPSLSIILDDDKIDNQDEDVDLKGLFKANKLVKDELKKLGENHDLLQDTYKKALGSLNDPIVAENVASSSTSFTCEHAKLVEEHVCLKEELSVYVETNEYLESLVTKYGLNYYPTDSTCEQATILEENVRLTKELAKFTTSKNKMGLDDLLSMQKSNNKKYGLRYAPKSYKKNNYKKEKPAQEKNKKVTNDGKAPKGKTTSGDRTRPNNQSRMYEVEIKAIRTDNGTEFNNYTMQEFVDDEGIQHEFSAPYTHQQNSVVERKNRTIIEMARTMLSEFKSPHHFWG</sequence>
<dbReference type="InterPro" id="IPR036397">
    <property type="entry name" value="RNaseH_sf"/>
</dbReference>
<dbReference type="GO" id="GO:0015074">
    <property type="term" value="P:DNA integration"/>
    <property type="evidence" value="ECO:0007669"/>
    <property type="project" value="InterPro"/>
</dbReference>
<comment type="caution">
    <text evidence="3">The sequence shown here is derived from an EMBL/GenBank/DDBJ whole genome shotgun (WGS) entry which is preliminary data.</text>
</comment>
<dbReference type="InterPro" id="IPR012337">
    <property type="entry name" value="RNaseH-like_sf"/>
</dbReference>
<gene>
    <name evidence="3" type="ORF">QYE76_060276</name>
</gene>
<dbReference type="PROSITE" id="PS50994">
    <property type="entry name" value="INTEGRASE"/>
    <property type="match status" value="1"/>
</dbReference>
<dbReference type="Gene3D" id="3.30.420.10">
    <property type="entry name" value="Ribonuclease H-like superfamily/Ribonuclease H"/>
    <property type="match status" value="1"/>
</dbReference>
<feature type="domain" description="Integrase catalytic" evidence="2">
    <location>
        <begin position="396"/>
        <end position="462"/>
    </location>
</feature>
<keyword evidence="4" id="KW-1185">Reference proteome</keyword>
<evidence type="ECO:0000259" key="2">
    <source>
        <dbReference type="PROSITE" id="PS50994"/>
    </source>
</evidence>
<dbReference type="SUPFAM" id="SSF53098">
    <property type="entry name" value="Ribonuclease H-like"/>
    <property type="match status" value="1"/>
</dbReference>
<feature type="region of interest" description="Disordered" evidence="1">
    <location>
        <begin position="339"/>
        <end position="387"/>
    </location>
</feature>
<accession>A0AAD8RYH2</accession>
<dbReference type="GO" id="GO:0003676">
    <property type="term" value="F:nucleic acid binding"/>
    <property type="evidence" value="ECO:0007669"/>
    <property type="project" value="InterPro"/>
</dbReference>
<feature type="compositionally biased region" description="Basic and acidic residues" evidence="1">
    <location>
        <begin position="352"/>
        <end position="371"/>
    </location>
</feature>
<dbReference type="PANTHER" id="PTHR42648:SF21">
    <property type="entry name" value="CYSTEINE-RICH RLK (RECEPTOR-LIKE PROTEIN KINASE) 8"/>
    <property type="match status" value="1"/>
</dbReference>
<evidence type="ECO:0000313" key="4">
    <source>
        <dbReference type="Proteomes" id="UP001231189"/>
    </source>
</evidence>
<dbReference type="InterPro" id="IPR039537">
    <property type="entry name" value="Retrotran_Ty1/copia-like"/>
</dbReference>
<dbReference type="Proteomes" id="UP001231189">
    <property type="component" value="Unassembled WGS sequence"/>
</dbReference>
<name>A0AAD8RYH2_LOLMU</name>
<reference evidence="3" key="1">
    <citation type="submission" date="2023-07" db="EMBL/GenBank/DDBJ databases">
        <title>A chromosome-level genome assembly of Lolium multiflorum.</title>
        <authorList>
            <person name="Chen Y."/>
            <person name="Copetti D."/>
            <person name="Kolliker R."/>
            <person name="Studer B."/>
        </authorList>
    </citation>
    <scope>NUCLEOTIDE SEQUENCE</scope>
    <source>
        <strain evidence="3">02402/16</strain>
        <tissue evidence="3">Leaf</tissue>
    </source>
</reference>
<evidence type="ECO:0000256" key="1">
    <source>
        <dbReference type="SAM" id="MobiDB-lite"/>
    </source>
</evidence>
<dbReference type="InterPro" id="IPR001584">
    <property type="entry name" value="Integrase_cat-core"/>
</dbReference>
<protein>
    <recommendedName>
        <fullName evidence="2">Integrase catalytic domain-containing protein</fullName>
    </recommendedName>
</protein>
<organism evidence="3 4">
    <name type="scientific">Lolium multiflorum</name>
    <name type="common">Italian ryegrass</name>
    <name type="synonym">Lolium perenne subsp. multiflorum</name>
    <dbReference type="NCBI Taxonomy" id="4521"/>
    <lineage>
        <taxon>Eukaryota</taxon>
        <taxon>Viridiplantae</taxon>
        <taxon>Streptophyta</taxon>
        <taxon>Embryophyta</taxon>
        <taxon>Tracheophyta</taxon>
        <taxon>Spermatophyta</taxon>
        <taxon>Magnoliopsida</taxon>
        <taxon>Liliopsida</taxon>
        <taxon>Poales</taxon>
        <taxon>Poaceae</taxon>
        <taxon>BOP clade</taxon>
        <taxon>Pooideae</taxon>
        <taxon>Poodae</taxon>
        <taxon>Poeae</taxon>
        <taxon>Poeae Chloroplast Group 2 (Poeae type)</taxon>
        <taxon>Loliodinae</taxon>
        <taxon>Loliinae</taxon>
        <taxon>Lolium</taxon>
    </lineage>
</organism>
<proteinExistence type="predicted"/>
<evidence type="ECO:0000313" key="3">
    <source>
        <dbReference type="EMBL" id="KAK1642471.1"/>
    </source>
</evidence>
<dbReference type="AlphaFoldDB" id="A0AAD8RYH2"/>